<feature type="domain" description="LysM" evidence="3">
    <location>
        <begin position="64"/>
        <end position="108"/>
    </location>
</feature>
<dbReference type="PANTHER" id="PTHR34997">
    <property type="entry name" value="AM15"/>
    <property type="match status" value="1"/>
</dbReference>
<keyword evidence="2" id="KW-0843">Virulence</keyword>
<proteinExistence type="predicted"/>
<dbReference type="InterPro" id="IPR036779">
    <property type="entry name" value="LysM_dom_sf"/>
</dbReference>
<sequence length="112" mass="12326">QLLITQSRISSFVQNLRMANSRITAMILFIGLLLSLFLTISTVEGRITALDFSEYIGEPLSCLSVHGVTSGETCFGIRQQFNLTDAGFSVINPNLDCDKLFIGQWLCVHGVV</sequence>
<dbReference type="AlphaFoldDB" id="A0A1D1YWK1"/>
<keyword evidence="1" id="KW-0147">Chitin-binding</keyword>
<dbReference type="InterPro" id="IPR018392">
    <property type="entry name" value="LysM"/>
</dbReference>
<feature type="non-terminal residue" evidence="4">
    <location>
        <position position="1"/>
    </location>
</feature>
<name>A0A1D1YWK1_9ARAE</name>
<dbReference type="PROSITE" id="PS51782">
    <property type="entry name" value="LYSM"/>
    <property type="match status" value="1"/>
</dbReference>
<dbReference type="Gene3D" id="3.10.350.10">
    <property type="entry name" value="LysM domain"/>
    <property type="match status" value="1"/>
</dbReference>
<protein>
    <submittedName>
        <fullName evidence="4">Biotin synthase</fullName>
    </submittedName>
</protein>
<evidence type="ECO:0000313" key="4">
    <source>
        <dbReference type="EMBL" id="JAT58994.1"/>
    </source>
</evidence>
<dbReference type="CDD" id="cd00118">
    <property type="entry name" value="LysM"/>
    <property type="match status" value="1"/>
</dbReference>
<organism evidence="4">
    <name type="scientific">Anthurium amnicola</name>
    <dbReference type="NCBI Taxonomy" id="1678845"/>
    <lineage>
        <taxon>Eukaryota</taxon>
        <taxon>Viridiplantae</taxon>
        <taxon>Streptophyta</taxon>
        <taxon>Embryophyta</taxon>
        <taxon>Tracheophyta</taxon>
        <taxon>Spermatophyta</taxon>
        <taxon>Magnoliopsida</taxon>
        <taxon>Liliopsida</taxon>
        <taxon>Araceae</taxon>
        <taxon>Pothoideae</taxon>
        <taxon>Potheae</taxon>
        <taxon>Anthurium</taxon>
    </lineage>
</organism>
<gene>
    <name evidence="4" type="primary">bioB_10</name>
    <name evidence="4" type="ORF">g.154852</name>
</gene>
<dbReference type="InterPro" id="IPR052210">
    <property type="entry name" value="LysM1-like"/>
</dbReference>
<dbReference type="SMART" id="SM00257">
    <property type="entry name" value="LysM"/>
    <property type="match status" value="1"/>
</dbReference>
<accession>A0A1D1YWK1</accession>
<dbReference type="SUPFAM" id="SSF54106">
    <property type="entry name" value="LysM domain"/>
    <property type="match status" value="1"/>
</dbReference>
<dbReference type="GO" id="GO:0008061">
    <property type="term" value="F:chitin binding"/>
    <property type="evidence" value="ECO:0007669"/>
    <property type="project" value="UniProtKB-KW"/>
</dbReference>
<reference evidence="4" key="1">
    <citation type="submission" date="2015-07" db="EMBL/GenBank/DDBJ databases">
        <title>Transcriptome Assembly of Anthurium amnicola.</title>
        <authorList>
            <person name="Suzuki J."/>
        </authorList>
    </citation>
    <scope>NUCLEOTIDE SEQUENCE</scope>
</reference>
<evidence type="ECO:0000259" key="3">
    <source>
        <dbReference type="PROSITE" id="PS51782"/>
    </source>
</evidence>
<evidence type="ECO:0000256" key="1">
    <source>
        <dbReference type="ARBA" id="ARBA00022669"/>
    </source>
</evidence>
<dbReference type="PANTHER" id="PTHR34997:SF1">
    <property type="entry name" value="PEPTIDOGLYCAN-BINDING LYSIN DOMAIN"/>
    <property type="match status" value="1"/>
</dbReference>
<evidence type="ECO:0000256" key="2">
    <source>
        <dbReference type="ARBA" id="ARBA00023026"/>
    </source>
</evidence>
<dbReference type="EMBL" id="GDJX01008942">
    <property type="protein sequence ID" value="JAT58994.1"/>
    <property type="molecule type" value="Transcribed_RNA"/>
</dbReference>
<dbReference type="Pfam" id="PF01476">
    <property type="entry name" value="LysM"/>
    <property type="match status" value="1"/>
</dbReference>